<keyword evidence="3" id="KW-0808">Transferase</keyword>
<evidence type="ECO:0000313" key="9">
    <source>
        <dbReference type="Proteomes" id="UP000007264"/>
    </source>
</evidence>
<keyword evidence="5" id="KW-0325">Glycoprotein</keyword>
<accession>I0YP35</accession>
<comment type="caution">
    <text evidence="8">The sequence shown here is derived from an EMBL/GenBank/DDBJ whole genome shotgun (WGS) entry which is preliminary data.</text>
</comment>
<sequence length="556" mass="60158">MVAVALLGSLCLLGTSSFHGLRRHRPHRSLLAQGVPASLMHTNMTAAFAQSLCSAHASPLLLNQTWTDGPVCSFGGSQSFSAAGGAEETCGGLMGVPKVAMLFLATKGFAHSAMWAMWFQQAGGLLPADCAAAAVCRAGDPAARAAALGALLRSCGPFPQAPGLREVVDRQHLFSVYVHLPPNKTLSGPPSIFHGREIPGSIPTGWGEWSLANASRVLLREALKDRLNQRFIMLSESCAPLYPPAVVYQQLMYTFRMAPDLEEQHWRKSFQWFGVVRKHAAVIANDQKVAKVFEQHCTNAWDDDRGAWRSCFSDEHYFATVLATQGLDEETDCKGGLTHTEWCDPCTEGEDRLHPRAFKPEAVSHASLDGMREERGDKACNVSAALGWAADGFITAAGLAAGQQCGSPPVYRGERAMLGRGCPLFARKFPADTAAALLQAEFAMLVAENAARPQGLLVPDNRATHFNSQCKALQRAAKKARKELWRCRDEGAKAAFPVTGRGLLCALTAECHAFELAVSEALESAAAAAKKAQTQLSRCSATNFNSQRRREKRPWK</sequence>
<dbReference type="GO" id="GO:0016757">
    <property type="term" value="F:glycosyltransferase activity"/>
    <property type="evidence" value="ECO:0007669"/>
    <property type="project" value="UniProtKB-KW"/>
</dbReference>
<evidence type="ECO:0008006" key="10">
    <source>
        <dbReference type="Google" id="ProtNLM"/>
    </source>
</evidence>
<dbReference type="RefSeq" id="XP_005644698.1">
    <property type="nucleotide sequence ID" value="XM_005644641.1"/>
</dbReference>
<keyword evidence="6" id="KW-0175">Coiled coil</keyword>
<evidence type="ECO:0000256" key="4">
    <source>
        <dbReference type="ARBA" id="ARBA00023136"/>
    </source>
</evidence>
<evidence type="ECO:0000256" key="7">
    <source>
        <dbReference type="SAM" id="SignalP"/>
    </source>
</evidence>
<dbReference type="GO" id="GO:0016020">
    <property type="term" value="C:membrane"/>
    <property type="evidence" value="ECO:0007669"/>
    <property type="project" value="UniProtKB-SubCell"/>
</dbReference>
<dbReference type="eggNOG" id="ENOG502QPPD">
    <property type="taxonomic scope" value="Eukaryota"/>
</dbReference>
<keyword evidence="7" id="KW-0732">Signal</keyword>
<dbReference type="InterPro" id="IPR044174">
    <property type="entry name" value="BC10-like"/>
</dbReference>
<feature type="chain" id="PRO_5003636274" description="Nucleotide-diphospho-sugar transferase domain-containing protein" evidence="7">
    <location>
        <begin position="18"/>
        <end position="556"/>
    </location>
</feature>
<dbReference type="AlphaFoldDB" id="I0YP35"/>
<feature type="coiled-coil region" evidence="6">
    <location>
        <begin position="463"/>
        <end position="490"/>
    </location>
</feature>
<dbReference type="Pfam" id="PF02485">
    <property type="entry name" value="Branch"/>
    <property type="match status" value="2"/>
</dbReference>
<name>I0YP35_COCSC</name>
<gene>
    <name evidence="8" type="ORF">COCSUDRAFT_44111</name>
</gene>
<dbReference type="PANTHER" id="PTHR31042:SF150">
    <property type="entry name" value="OS06G0661900 PROTEIN"/>
    <property type="match status" value="1"/>
</dbReference>
<dbReference type="OrthoDB" id="191334at2759"/>
<dbReference type="Proteomes" id="UP000007264">
    <property type="component" value="Unassembled WGS sequence"/>
</dbReference>
<evidence type="ECO:0000256" key="5">
    <source>
        <dbReference type="ARBA" id="ARBA00023180"/>
    </source>
</evidence>
<organism evidence="8 9">
    <name type="scientific">Coccomyxa subellipsoidea (strain C-169)</name>
    <name type="common">Green microalga</name>
    <dbReference type="NCBI Taxonomy" id="574566"/>
    <lineage>
        <taxon>Eukaryota</taxon>
        <taxon>Viridiplantae</taxon>
        <taxon>Chlorophyta</taxon>
        <taxon>core chlorophytes</taxon>
        <taxon>Trebouxiophyceae</taxon>
        <taxon>Trebouxiophyceae incertae sedis</taxon>
        <taxon>Coccomyxaceae</taxon>
        <taxon>Coccomyxa</taxon>
        <taxon>Coccomyxa subellipsoidea</taxon>
    </lineage>
</organism>
<protein>
    <recommendedName>
        <fullName evidence="10">Nucleotide-diphospho-sugar transferase domain-containing protein</fullName>
    </recommendedName>
</protein>
<evidence type="ECO:0000256" key="2">
    <source>
        <dbReference type="ARBA" id="ARBA00022676"/>
    </source>
</evidence>
<dbReference type="EMBL" id="AGSI01000016">
    <property type="protein sequence ID" value="EIE20154.1"/>
    <property type="molecule type" value="Genomic_DNA"/>
</dbReference>
<evidence type="ECO:0000313" key="8">
    <source>
        <dbReference type="EMBL" id="EIE20154.1"/>
    </source>
</evidence>
<reference evidence="8 9" key="1">
    <citation type="journal article" date="2012" name="Genome Biol.">
        <title>The genome of the polar eukaryotic microalga coccomyxa subellipsoidea reveals traits of cold adaptation.</title>
        <authorList>
            <person name="Blanc G."/>
            <person name="Agarkova I."/>
            <person name="Grimwood J."/>
            <person name="Kuo A."/>
            <person name="Brueggeman A."/>
            <person name="Dunigan D."/>
            <person name="Gurnon J."/>
            <person name="Ladunga I."/>
            <person name="Lindquist E."/>
            <person name="Lucas S."/>
            <person name="Pangilinan J."/>
            <person name="Proschold T."/>
            <person name="Salamov A."/>
            <person name="Schmutz J."/>
            <person name="Weeks D."/>
            <person name="Yamada T."/>
            <person name="Claverie J.M."/>
            <person name="Grigoriev I."/>
            <person name="Van Etten J."/>
            <person name="Lomsadze A."/>
            <person name="Borodovsky M."/>
        </authorList>
    </citation>
    <scope>NUCLEOTIDE SEQUENCE [LARGE SCALE GENOMIC DNA]</scope>
    <source>
        <strain evidence="8 9">C-169</strain>
    </source>
</reference>
<proteinExistence type="predicted"/>
<keyword evidence="9" id="KW-1185">Reference proteome</keyword>
<evidence type="ECO:0000256" key="3">
    <source>
        <dbReference type="ARBA" id="ARBA00022679"/>
    </source>
</evidence>
<feature type="signal peptide" evidence="7">
    <location>
        <begin position="1"/>
        <end position="17"/>
    </location>
</feature>
<evidence type="ECO:0000256" key="6">
    <source>
        <dbReference type="SAM" id="Coils"/>
    </source>
</evidence>
<evidence type="ECO:0000256" key="1">
    <source>
        <dbReference type="ARBA" id="ARBA00004606"/>
    </source>
</evidence>
<keyword evidence="2" id="KW-0328">Glycosyltransferase</keyword>
<dbReference type="InterPro" id="IPR003406">
    <property type="entry name" value="Glyco_trans_14"/>
</dbReference>
<dbReference type="GeneID" id="17038130"/>
<keyword evidence="4" id="KW-0472">Membrane</keyword>
<dbReference type="PANTHER" id="PTHR31042">
    <property type="entry name" value="CORE-2/I-BRANCHING BETA-1,6-N-ACETYLGLUCOSAMINYLTRANSFERASE FAMILY PROTEIN-RELATED"/>
    <property type="match status" value="1"/>
</dbReference>
<comment type="subcellular location">
    <subcellularLocation>
        <location evidence="1">Membrane</location>
        <topology evidence="1">Single-pass type II membrane protein</topology>
    </subcellularLocation>
</comment>
<dbReference type="KEGG" id="csl:COCSUDRAFT_44111"/>